<proteinExistence type="predicted"/>
<dbReference type="PANTHER" id="PTHR21575">
    <property type="entry name" value="PROTEIN HID1"/>
    <property type="match status" value="1"/>
</dbReference>
<evidence type="ECO:0000313" key="1">
    <source>
        <dbReference type="EMBL" id="CAG9329779.1"/>
    </source>
</evidence>
<keyword evidence="2" id="KW-1185">Reference proteome</keyword>
<reference evidence="1" key="1">
    <citation type="submission" date="2021-09" db="EMBL/GenBank/DDBJ databases">
        <authorList>
            <consortium name="AG Swart"/>
            <person name="Singh M."/>
            <person name="Singh A."/>
            <person name="Seah K."/>
            <person name="Emmerich C."/>
        </authorList>
    </citation>
    <scope>NUCLEOTIDE SEQUENCE</scope>
    <source>
        <strain evidence="1">ATCC30299</strain>
    </source>
</reference>
<name>A0AAU9JY05_9CILI</name>
<dbReference type="GO" id="GO:0000138">
    <property type="term" value="C:Golgi trans cisterna"/>
    <property type="evidence" value="ECO:0007669"/>
    <property type="project" value="TreeGrafter"/>
</dbReference>
<evidence type="ECO:0000313" key="2">
    <source>
        <dbReference type="Proteomes" id="UP001162131"/>
    </source>
</evidence>
<dbReference type="InterPro" id="IPR026705">
    <property type="entry name" value="Hid-1/Ecm30"/>
</dbReference>
<dbReference type="EMBL" id="CAJZBQ010000048">
    <property type="protein sequence ID" value="CAG9329779.1"/>
    <property type="molecule type" value="Genomic_DNA"/>
</dbReference>
<protein>
    <submittedName>
        <fullName evidence="1">Uncharacterized protein</fullName>
    </submittedName>
</protein>
<comment type="caution">
    <text evidence="1">The sequence shown here is derived from an EMBL/GenBank/DDBJ whole genome shotgun (WGS) entry which is preliminary data.</text>
</comment>
<dbReference type="AlphaFoldDB" id="A0AAU9JY05"/>
<dbReference type="GO" id="GO:0005797">
    <property type="term" value="C:Golgi medial cisterna"/>
    <property type="evidence" value="ECO:0007669"/>
    <property type="project" value="TreeGrafter"/>
</dbReference>
<accession>A0AAU9JY05</accession>
<gene>
    <name evidence="1" type="ORF">BSTOLATCC_MIC49398</name>
</gene>
<dbReference type="GO" id="GO:0016020">
    <property type="term" value="C:membrane"/>
    <property type="evidence" value="ECO:0007669"/>
    <property type="project" value="TreeGrafter"/>
</dbReference>
<dbReference type="Proteomes" id="UP001162131">
    <property type="component" value="Unassembled WGS sequence"/>
</dbReference>
<dbReference type="Pfam" id="PF09742">
    <property type="entry name" value="Dymeclin"/>
    <property type="match status" value="1"/>
</dbReference>
<organism evidence="1 2">
    <name type="scientific">Blepharisma stoltei</name>
    <dbReference type="NCBI Taxonomy" id="1481888"/>
    <lineage>
        <taxon>Eukaryota</taxon>
        <taxon>Sar</taxon>
        <taxon>Alveolata</taxon>
        <taxon>Ciliophora</taxon>
        <taxon>Postciliodesmatophora</taxon>
        <taxon>Heterotrichea</taxon>
        <taxon>Heterotrichida</taxon>
        <taxon>Blepharismidae</taxon>
        <taxon>Blepharisma</taxon>
    </lineage>
</organism>
<sequence>MGNSDSQAHFKNNISGFFEKNLSEMDNAYWIEMIRIPYSFDDIYAAVSPAMVRDLLSKHPENVLAVIKVCKELIWKGSKEGEGDFHRNIVLNAVRLVSRIIPILLENQEIRATLWESGVAFGIVDGLMGLLFRYNFGINIVSNLSPYDVDPGRIWKEGIYSSIPQNVSYEISDENRVETLRCILSCCSQTLYADLSTAENFINPWTWLFSSYEIRHCKDAFYSLFNTALGFSKEGFGLFSSQSASENEASLAAQVLIVLLDSKVPEIHAIENNEELSAVYNILLEIHNGFVENSSIKTQLKLGNVFLECLKEIEDTEQFDFIINSFVRHFGTIIDSMVSYLSITSKDIVYFQELLILFWYLIDFNTNFKEAVIKHQEFHKIIDLLLVIIWHNHETLTKAGIVQLSIFIILHFSSEREFSIQMAKPYQNHLPINIIGLEYYFDILINIFHTIIVGNPNLTDTISTFMIILLNLSPHIKKIGNSSSLKLFALFEHFSAKKFIYKDKKNANYLYQILDVFNNRLQYQWDGSLYLVYAIISKKSIIDKFINLQYEPPIEPAWDISEEWFTNFKNNLPIGLLIALYTDLLPRIEKLCSKNSQIIETEIIDFLKKTTMVGIFPVPHILYLRKFHSTRQTINWLSSLIWGTIYSRNSKPQIFDYTTIKLFIVSSN</sequence>
<dbReference type="PANTHER" id="PTHR21575:SF12">
    <property type="entry name" value="PROTEIN HID1"/>
    <property type="match status" value="1"/>
</dbReference>